<dbReference type="InterPro" id="IPR012341">
    <property type="entry name" value="6hp_glycosidase-like_sf"/>
</dbReference>
<dbReference type="Pfam" id="PF08531">
    <property type="entry name" value="Bac_rhamnosid_N"/>
    <property type="match status" value="1"/>
</dbReference>
<dbReference type="Pfam" id="PF05592">
    <property type="entry name" value="Bac_rhamnosid"/>
    <property type="match status" value="1"/>
</dbReference>
<gene>
    <name evidence="8" type="ORF">C8035_v010120</name>
</gene>
<evidence type="ECO:0000259" key="7">
    <source>
        <dbReference type="Pfam" id="PF17390"/>
    </source>
</evidence>
<dbReference type="Proteomes" id="UP000295083">
    <property type="component" value="Unassembled WGS sequence"/>
</dbReference>
<dbReference type="Gene3D" id="2.60.420.10">
    <property type="entry name" value="Maltose phosphorylase, domain 3"/>
    <property type="match status" value="1"/>
</dbReference>
<dbReference type="EC" id="3.2.1.40" evidence="2"/>
<dbReference type="Pfam" id="PF17390">
    <property type="entry name" value="Bac_rhamnosid_C"/>
    <property type="match status" value="1"/>
</dbReference>
<dbReference type="InterPro" id="IPR013737">
    <property type="entry name" value="Bac_rhamnosid_N"/>
</dbReference>
<dbReference type="EMBL" id="QAPG01000046">
    <property type="protein sequence ID" value="TDZ35025.1"/>
    <property type="molecule type" value="Genomic_DNA"/>
</dbReference>
<evidence type="ECO:0000313" key="9">
    <source>
        <dbReference type="Proteomes" id="UP000295083"/>
    </source>
</evidence>
<feature type="domain" description="Alpha-L-rhamnosidase C-terminal" evidence="7">
    <location>
        <begin position="746"/>
        <end position="820"/>
    </location>
</feature>
<sequence>MGCNLSASYEGKALKSRVRYYWRLRTWDQGDELGDEDWQRSERSWFETGFLRADDWKATWISAPGTGHPTDDRTIYLYRKIHLDDIPASARAYVTACGWYKLFVNGSNITGTALVPRWTPFDHFTEYQAYDLTGAIKSGDNIVSIVVAEGRFRGELGITEGRARYGQRLAALAQIEVHSPIGEDLIFATDPSWKSASGHILTSDPKLGERVDLRIPDDCWKFGTETTQQPVADKTVEIVEVATKALIAEEVPRLEEVMRIHCQSVQRSTSGQQILDFGQNFTGVIRIQLNGKQGTEVTLTYSEVLNSKGEINVAYLLPPPVMDKPQRDVVILRDGKNEFQPWFTIFGFRYVEVKGLDHNLKPSDVEGIVLASNLEQTSTFECSDGRLNKLYQNIVWAARGNFTDTPTDCPTRERMGWTGDIQVFSPTAALLFNSQAFLGRYVRCLAAEQYPTGEVPPYIPSGASEFRGGPKWTTKIVAQSTGWGDASVIVPWNLYQHYGDKGVLEQQYGSMKLWVDSLERRARDNQSWRRWLFGGVGDLEKYILDTGFHWGEWLRAGEPFLYSLLRLAFPSAAVATAYLAHSSRLLAQISAILGKSEEEKHYHGLSNETRRAWRAAFVRNGGRRIAEDFQDDYIRALAFDLLEEDQKPAAVERVVELIEKAGWHLTTGFMSTGLLLPTLAANGRSDVAYKLLLQNTMPSWLYPVELGATTLWETWNGYDSKGNPKWSHNHYAFGSVAQWLIEGVAGIRRASPGYRRLRFEPRIGEGLTYASSSLDTPFGVAKISWKVGATGDLTVSVTVPPGATAVVVLGNTREEDVGSGTYTFKHHVLQVAR</sequence>
<organism evidence="8 9">
    <name type="scientific">Colletotrichum spinosum</name>
    <dbReference type="NCBI Taxonomy" id="1347390"/>
    <lineage>
        <taxon>Eukaryota</taxon>
        <taxon>Fungi</taxon>
        <taxon>Dikarya</taxon>
        <taxon>Ascomycota</taxon>
        <taxon>Pezizomycotina</taxon>
        <taxon>Sordariomycetes</taxon>
        <taxon>Hypocreomycetidae</taxon>
        <taxon>Glomerellales</taxon>
        <taxon>Glomerellaceae</taxon>
        <taxon>Colletotrichum</taxon>
        <taxon>Colletotrichum orbiculare species complex</taxon>
    </lineage>
</organism>
<comment type="caution">
    <text evidence="8">The sequence shown here is derived from an EMBL/GenBank/DDBJ whole genome shotgun (WGS) entry which is preliminary data.</text>
</comment>
<dbReference type="InterPro" id="IPR035396">
    <property type="entry name" value="Bac_rhamnosid6H"/>
</dbReference>
<dbReference type="PANTHER" id="PTHR33307:SF6">
    <property type="entry name" value="ALPHA-RHAMNOSIDASE (EUROFUNG)-RELATED"/>
    <property type="match status" value="1"/>
</dbReference>
<keyword evidence="9" id="KW-1185">Reference proteome</keyword>
<dbReference type="AlphaFoldDB" id="A0A4R8QHS9"/>
<accession>A0A4R8QHS9</accession>
<dbReference type="InterPro" id="IPR035398">
    <property type="entry name" value="Bac_rhamnosid_C"/>
</dbReference>
<dbReference type="PANTHER" id="PTHR33307">
    <property type="entry name" value="ALPHA-RHAMNOSIDASE (EUROFUNG)"/>
    <property type="match status" value="1"/>
</dbReference>
<comment type="catalytic activity">
    <reaction evidence="1">
        <text>Hydrolysis of terminal non-reducing alpha-L-rhamnose residues in alpha-L-rhamnosides.</text>
        <dbReference type="EC" id="3.2.1.40"/>
    </reaction>
</comment>
<dbReference type="GO" id="GO:0030596">
    <property type="term" value="F:alpha-L-rhamnosidase activity"/>
    <property type="evidence" value="ECO:0007669"/>
    <property type="project" value="UniProtKB-EC"/>
</dbReference>
<feature type="domain" description="Alpha-L-rhamnosidase six-hairpin glycosidase" evidence="6">
    <location>
        <begin position="375"/>
        <end position="743"/>
    </location>
</feature>
<dbReference type="InterPro" id="IPR008902">
    <property type="entry name" value="Rhamnosid_concanavalin"/>
</dbReference>
<dbReference type="Gene3D" id="2.60.120.260">
    <property type="entry name" value="Galactose-binding domain-like"/>
    <property type="match status" value="2"/>
</dbReference>
<dbReference type="PIRSF" id="PIRSF010631">
    <property type="entry name" value="A-rhamnsds"/>
    <property type="match status" value="1"/>
</dbReference>
<protein>
    <recommendedName>
        <fullName evidence="2">alpha-L-rhamnosidase</fullName>
        <ecNumber evidence="2">3.2.1.40</ecNumber>
    </recommendedName>
</protein>
<evidence type="ECO:0000313" key="8">
    <source>
        <dbReference type="EMBL" id="TDZ35025.1"/>
    </source>
</evidence>
<evidence type="ECO:0000256" key="3">
    <source>
        <dbReference type="ARBA" id="ARBA00022801"/>
    </source>
</evidence>
<dbReference type="SUPFAM" id="SSF48208">
    <property type="entry name" value="Six-hairpin glycosidases"/>
    <property type="match status" value="1"/>
</dbReference>
<feature type="domain" description="Alpha-L-rhamnosidase concanavalin-like" evidence="4">
    <location>
        <begin position="267"/>
        <end position="370"/>
    </location>
</feature>
<dbReference type="Gene3D" id="1.50.10.10">
    <property type="match status" value="1"/>
</dbReference>
<name>A0A4R8QHS9_9PEZI</name>
<evidence type="ECO:0000256" key="2">
    <source>
        <dbReference type="ARBA" id="ARBA00012652"/>
    </source>
</evidence>
<feature type="domain" description="Bacterial alpha-L-rhamnosidase N-terminal" evidence="5">
    <location>
        <begin position="88"/>
        <end position="250"/>
    </location>
</feature>
<reference evidence="8 9" key="1">
    <citation type="submission" date="2018-11" db="EMBL/GenBank/DDBJ databases">
        <title>Genome sequence and assembly of Colletotrichum spinosum.</title>
        <authorList>
            <person name="Gan P."/>
            <person name="Shirasu K."/>
        </authorList>
    </citation>
    <scope>NUCLEOTIDE SEQUENCE [LARGE SCALE GENOMIC DNA]</scope>
    <source>
        <strain evidence="8 9">CBS 515.97</strain>
    </source>
</reference>
<dbReference type="InterPro" id="IPR016007">
    <property type="entry name" value="Alpha_rhamnosid"/>
</dbReference>
<dbReference type="GO" id="GO:0005975">
    <property type="term" value="P:carbohydrate metabolic process"/>
    <property type="evidence" value="ECO:0007669"/>
    <property type="project" value="InterPro"/>
</dbReference>
<evidence type="ECO:0000259" key="6">
    <source>
        <dbReference type="Pfam" id="PF17389"/>
    </source>
</evidence>
<dbReference type="Pfam" id="PF25788">
    <property type="entry name" value="Ig_Rha78A_N"/>
    <property type="match status" value="1"/>
</dbReference>
<dbReference type="InterPro" id="IPR008928">
    <property type="entry name" value="6-hairpin_glycosidase_sf"/>
</dbReference>
<dbReference type="Pfam" id="PF17389">
    <property type="entry name" value="Bac_rhamnosid6H"/>
    <property type="match status" value="1"/>
</dbReference>
<evidence type="ECO:0000259" key="4">
    <source>
        <dbReference type="Pfam" id="PF05592"/>
    </source>
</evidence>
<dbReference type="InterPro" id="IPR013783">
    <property type="entry name" value="Ig-like_fold"/>
</dbReference>
<proteinExistence type="predicted"/>
<evidence type="ECO:0000256" key="1">
    <source>
        <dbReference type="ARBA" id="ARBA00001445"/>
    </source>
</evidence>
<keyword evidence="3" id="KW-0378">Hydrolase</keyword>
<evidence type="ECO:0000259" key="5">
    <source>
        <dbReference type="Pfam" id="PF08531"/>
    </source>
</evidence>
<dbReference type="Gene3D" id="2.60.40.10">
    <property type="entry name" value="Immunoglobulins"/>
    <property type="match status" value="1"/>
</dbReference>